<comment type="function">
    <text evidence="10">Exhibits a very high intrinsic GTPase hydrolysis rate. Involved in the addition of a carboxymethylaminomethyl (cmnm) group at the wobble position (U34) of certain tRNAs, forming tRNA-cmnm(5)s(2)U34.</text>
</comment>
<sequence>MDTIAAIATSSGIGSIAIVRLSGANAFALAQKLSHKETLEPRVATLSFLYDPSNDLIDQAIVIYFKAPHSFTAEDVVEFQCHGGSIVANMVLHSLIQYGARLAYPGEFSKRAFLNGRIDLSEAEAIAALIETKSVEAAKMLTRQLKGELKNFVLHVRELLVEILAFVEVNIDYAEEDLPLDMIEKINEKLLYLSSELLKTYESSKRRQGLIQGFKIAIIGKPNVGKSSLLNHLLSYDRAIISDIAGTTRDTIEEELRIGTHLVRIVDTAGIREAHDSIEKIGIERSIMAIEESEIVIAMFDNSKHYDDEDAVILNLLNTYASKKKILKVLNKTDLPRLFEVDYLGNDFMMLVCQQDTQALVNALQRILDETAHEDTLLLTSVRQMDAVQKAYENIKSASLLLREGELELFAFHVNDAIMAISSISMAFERDEILDKMFSNFCLGK</sequence>
<evidence type="ECO:0000256" key="11">
    <source>
        <dbReference type="RuleBase" id="RU003313"/>
    </source>
</evidence>
<dbReference type="NCBIfam" id="NF003661">
    <property type="entry name" value="PRK05291.1-3"/>
    <property type="match status" value="1"/>
</dbReference>
<dbReference type="RefSeq" id="WP_014769619.1">
    <property type="nucleotide sequence ID" value="NC_018002.1"/>
</dbReference>
<dbReference type="HAMAP" id="MF_00379">
    <property type="entry name" value="GTPase_MnmE"/>
    <property type="match status" value="1"/>
</dbReference>
<dbReference type="InterPro" id="IPR027368">
    <property type="entry name" value="MnmE_dom2"/>
</dbReference>
<gene>
    <name evidence="10" type="primary">mnmE</name>
    <name evidence="10" type="synonym">trmE</name>
    <name evidence="13" type="ordered locus">Sulba_1453</name>
</gene>
<feature type="binding site" evidence="10">
    <location>
        <begin position="267"/>
        <end position="270"/>
    </location>
    <ligand>
        <name>GTP</name>
        <dbReference type="ChEBI" id="CHEBI:37565"/>
    </ligand>
</feature>
<dbReference type="Pfam" id="PF10396">
    <property type="entry name" value="TrmE_N"/>
    <property type="match status" value="1"/>
</dbReference>
<dbReference type="Pfam" id="PF01926">
    <property type="entry name" value="MMR_HSR1"/>
    <property type="match status" value="1"/>
</dbReference>
<dbReference type="SUPFAM" id="SSF52540">
    <property type="entry name" value="P-loop containing nucleoside triphosphate hydrolases"/>
    <property type="match status" value="1"/>
</dbReference>
<feature type="binding site" evidence="10">
    <location>
        <position position="117"/>
    </location>
    <ligand>
        <name>(6S)-5-formyl-5,6,7,8-tetrahydrofolate</name>
        <dbReference type="ChEBI" id="CHEBI:57457"/>
    </ligand>
</feature>
<keyword evidence="2 10" id="KW-0963">Cytoplasm</keyword>
<evidence type="ECO:0000256" key="1">
    <source>
        <dbReference type="ARBA" id="ARBA00011043"/>
    </source>
</evidence>
<evidence type="ECO:0000256" key="9">
    <source>
        <dbReference type="ARBA" id="ARBA00023134"/>
    </source>
</evidence>
<dbReference type="Pfam" id="PF12631">
    <property type="entry name" value="MnmE_helical"/>
    <property type="match status" value="1"/>
</dbReference>
<dbReference type="InterPro" id="IPR027417">
    <property type="entry name" value="P-loop_NTPase"/>
</dbReference>
<dbReference type="Gene3D" id="1.20.120.430">
    <property type="entry name" value="tRNA modification GTPase MnmE domain 2"/>
    <property type="match status" value="1"/>
</dbReference>
<feature type="binding site" evidence="10">
    <location>
        <position position="242"/>
    </location>
    <ligand>
        <name>K(+)</name>
        <dbReference type="ChEBI" id="CHEBI:29103"/>
    </ligand>
</feature>
<dbReference type="SUPFAM" id="SSF103025">
    <property type="entry name" value="Folate-binding domain"/>
    <property type="match status" value="1"/>
</dbReference>
<proteinExistence type="inferred from homology"/>
<dbReference type="GO" id="GO:0005525">
    <property type="term" value="F:GTP binding"/>
    <property type="evidence" value="ECO:0007669"/>
    <property type="project" value="UniProtKB-UniRule"/>
</dbReference>
<organism evidence="13 14">
    <name type="scientific">Sulfurospirillum barnesii (strain ATCC 700032 / DSM 10660 / SES-3)</name>
    <dbReference type="NCBI Taxonomy" id="760154"/>
    <lineage>
        <taxon>Bacteria</taxon>
        <taxon>Pseudomonadati</taxon>
        <taxon>Campylobacterota</taxon>
        <taxon>Epsilonproteobacteria</taxon>
        <taxon>Campylobacterales</taxon>
        <taxon>Sulfurospirillaceae</taxon>
        <taxon>Sulfurospirillum</taxon>
    </lineage>
</organism>
<keyword evidence="3 10" id="KW-0819">tRNA processing</keyword>
<comment type="subcellular location">
    <subcellularLocation>
        <location evidence="10">Cytoplasm</location>
    </subcellularLocation>
</comment>
<dbReference type="GO" id="GO:0002098">
    <property type="term" value="P:tRNA wobble uridine modification"/>
    <property type="evidence" value="ECO:0007669"/>
    <property type="project" value="TreeGrafter"/>
</dbReference>
<evidence type="ECO:0000313" key="14">
    <source>
        <dbReference type="Proteomes" id="UP000006176"/>
    </source>
</evidence>
<feature type="binding site" evidence="10">
    <location>
        <position position="244"/>
    </location>
    <ligand>
        <name>K(+)</name>
        <dbReference type="ChEBI" id="CHEBI:29103"/>
    </ligand>
</feature>
<dbReference type="FunFam" id="3.40.50.300:FF:001376">
    <property type="entry name" value="tRNA modification GTPase MnmE"/>
    <property type="match status" value="1"/>
</dbReference>
<dbReference type="GO" id="GO:0046872">
    <property type="term" value="F:metal ion binding"/>
    <property type="evidence" value="ECO:0007669"/>
    <property type="project" value="UniProtKB-KW"/>
</dbReference>
<evidence type="ECO:0000259" key="12">
    <source>
        <dbReference type="PROSITE" id="PS51709"/>
    </source>
</evidence>
<keyword evidence="4 10" id="KW-0479">Metal-binding</keyword>
<feature type="binding site" evidence="10">
    <location>
        <position position="227"/>
    </location>
    <ligand>
        <name>Mg(2+)</name>
        <dbReference type="ChEBI" id="CHEBI:18420"/>
    </ligand>
</feature>
<feature type="binding site" evidence="10">
    <location>
        <position position="445"/>
    </location>
    <ligand>
        <name>(6S)-5-formyl-5,6,7,8-tetrahydrofolate</name>
        <dbReference type="ChEBI" id="CHEBI:57457"/>
    </ligand>
</feature>
<comment type="caution">
    <text evidence="10">Lacks conserved residue(s) required for the propagation of feature annotation.</text>
</comment>
<dbReference type="PANTHER" id="PTHR42714">
    <property type="entry name" value="TRNA MODIFICATION GTPASE GTPBP3"/>
    <property type="match status" value="1"/>
</dbReference>
<keyword evidence="7 10" id="KW-0460">Magnesium</keyword>
<dbReference type="InterPro" id="IPR031168">
    <property type="entry name" value="G_TrmE"/>
</dbReference>
<feature type="binding site" evidence="10">
    <location>
        <position position="20"/>
    </location>
    <ligand>
        <name>(6S)-5-formyl-5,6,7,8-tetrahydrofolate</name>
        <dbReference type="ChEBI" id="CHEBI:57457"/>
    </ligand>
</feature>
<dbReference type="InterPro" id="IPR025867">
    <property type="entry name" value="MnmE_helical"/>
</dbReference>
<dbReference type="CDD" id="cd14858">
    <property type="entry name" value="TrmE_N"/>
    <property type="match status" value="1"/>
</dbReference>
<feature type="binding site" evidence="10">
    <location>
        <position position="78"/>
    </location>
    <ligand>
        <name>(6S)-5-formyl-5,6,7,8-tetrahydrofolate</name>
        <dbReference type="ChEBI" id="CHEBI:57457"/>
    </ligand>
</feature>
<evidence type="ECO:0000256" key="8">
    <source>
        <dbReference type="ARBA" id="ARBA00022958"/>
    </source>
</evidence>
<reference evidence="13 14" key="1">
    <citation type="submission" date="2012-06" db="EMBL/GenBank/DDBJ databases">
        <title>Complete sequence of Sulfurospirillum barnesii SES-3.</title>
        <authorList>
            <consortium name="US DOE Joint Genome Institute"/>
            <person name="Lucas S."/>
            <person name="Han J."/>
            <person name="Lapidus A."/>
            <person name="Cheng J.-F."/>
            <person name="Goodwin L."/>
            <person name="Pitluck S."/>
            <person name="Peters L."/>
            <person name="Ovchinnikova G."/>
            <person name="Lu M."/>
            <person name="Detter J.C."/>
            <person name="Han C."/>
            <person name="Tapia R."/>
            <person name="Land M."/>
            <person name="Hauser L."/>
            <person name="Kyrpides N."/>
            <person name="Ivanova N."/>
            <person name="Pagani I."/>
            <person name="Stolz J."/>
            <person name="Arkin A."/>
            <person name="Dehal P."/>
            <person name="Oremland R."/>
            <person name="Saltikov C."/>
            <person name="Basu P."/>
            <person name="Hollibaugh J."/>
            <person name="Newman D."/>
            <person name="Stolyar S."/>
            <person name="Hazen T."/>
            <person name="Woyke T."/>
        </authorList>
    </citation>
    <scope>NUCLEOTIDE SEQUENCE [LARGE SCALE GENOMIC DNA]</scope>
    <source>
        <strain evidence="14">ATCC 700032 / DSM 10660 / SES-3</strain>
    </source>
</reference>
<dbReference type="STRING" id="760154.Sulba_1453"/>
<dbReference type="Gene3D" id="3.40.50.300">
    <property type="entry name" value="P-loop containing nucleotide triphosphate hydrolases"/>
    <property type="match status" value="1"/>
</dbReference>
<dbReference type="InterPro" id="IPR006073">
    <property type="entry name" value="GTP-bd"/>
</dbReference>
<dbReference type="NCBIfam" id="TIGR00450">
    <property type="entry name" value="mnmE_trmE_thdF"/>
    <property type="match status" value="1"/>
</dbReference>
<evidence type="ECO:0000256" key="3">
    <source>
        <dbReference type="ARBA" id="ARBA00022694"/>
    </source>
</evidence>
<evidence type="ECO:0000256" key="4">
    <source>
        <dbReference type="ARBA" id="ARBA00022723"/>
    </source>
</evidence>
<feature type="binding site" evidence="10">
    <location>
        <begin position="223"/>
        <end position="228"/>
    </location>
    <ligand>
        <name>GTP</name>
        <dbReference type="ChEBI" id="CHEBI:37565"/>
    </ligand>
</feature>
<evidence type="ECO:0000256" key="2">
    <source>
        <dbReference type="ARBA" id="ARBA00022490"/>
    </source>
</evidence>
<dbReference type="InterPro" id="IPR027266">
    <property type="entry name" value="TrmE/GcvT-like"/>
</dbReference>
<dbReference type="EMBL" id="CP003333">
    <property type="protein sequence ID" value="AFL68741.1"/>
    <property type="molecule type" value="Genomic_DNA"/>
</dbReference>
<dbReference type="PATRIC" id="fig|760154.4.peg.1457"/>
<feature type="binding site" evidence="10">
    <location>
        <position position="223"/>
    </location>
    <ligand>
        <name>K(+)</name>
        <dbReference type="ChEBI" id="CHEBI:29103"/>
    </ligand>
</feature>
<feature type="binding site" evidence="10">
    <location>
        <position position="247"/>
    </location>
    <ligand>
        <name>K(+)</name>
        <dbReference type="ChEBI" id="CHEBI:29103"/>
    </ligand>
</feature>
<keyword evidence="6 10" id="KW-0378">Hydrolase</keyword>
<feature type="binding site" evidence="10">
    <location>
        <begin position="242"/>
        <end position="248"/>
    </location>
    <ligand>
        <name>GTP</name>
        <dbReference type="ChEBI" id="CHEBI:37565"/>
    </ligand>
</feature>
<dbReference type="PANTHER" id="PTHR42714:SF2">
    <property type="entry name" value="TRNA MODIFICATION GTPASE GTPBP3, MITOCHONDRIAL"/>
    <property type="match status" value="1"/>
</dbReference>
<dbReference type="InterPro" id="IPR004520">
    <property type="entry name" value="GTPase_MnmE"/>
</dbReference>
<accession>I3XXR7</accession>
<dbReference type="GO" id="GO:0030488">
    <property type="term" value="P:tRNA methylation"/>
    <property type="evidence" value="ECO:0007669"/>
    <property type="project" value="TreeGrafter"/>
</dbReference>
<dbReference type="KEGG" id="sba:Sulba_1453"/>
<dbReference type="AlphaFoldDB" id="I3XXR7"/>
<dbReference type="Proteomes" id="UP000006176">
    <property type="component" value="Chromosome"/>
</dbReference>
<keyword evidence="9 10" id="KW-0342">GTP-binding</keyword>
<dbReference type="CDD" id="cd04164">
    <property type="entry name" value="trmE"/>
    <property type="match status" value="1"/>
</dbReference>
<name>I3XXR7_SULBS</name>
<keyword evidence="8 10" id="KW-0630">Potassium</keyword>
<dbReference type="Gene3D" id="3.30.1360.120">
    <property type="entry name" value="Probable tRNA modification gtpase trme, domain 1"/>
    <property type="match status" value="1"/>
</dbReference>
<dbReference type="eggNOG" id="COG0486">
    <property type="taxonomic scope" value="Bacteria"/>
</dbReference>
<dbReference type="PROSITE" id="PS51709">
    <property type="entry name" value="G_TRME"/>
    <property type="match status" value="1"/>
</dbReference>
<evidence type="ECO:0000313" key="13">
    <source>
        <dbReference type="EMBL" id="AFL68741.1"/>
    </source>
</evidence>
<evidence type="ECO:0000256" key="6">
    <source>
        <dbReference type="ARBA" id="ARBA00022801"/>
    </source>
</evidence>
<dbReference type="HOGENOM" id="CLU_019624_4_1_7"/>
<comment type="subunit">
    <text evidence="10">Homodimer. Heterotetramer of two MnmE and two MnmG subunits.</text>
</comment>
<evidence type="ECO:0000256" key="7">
    <source>
        <dbReference type="ARBA" id="ARBA00022842"/>
    </source>
</evidence>
<comment type="cofactor">
    <cofactor evidence="10">
        <name>K(+)</name>
        <dbReference type="ChEBI" id="CHEBI:29103"/>
    </cofactor>
    <text evidence="10">Binds 1 potassium ion per subunit.</text>
</comment>
<feature type="binding site" evidence="10">
    <location>
        <position position="248"/>
    </location>
    <ligand>
        <name>Mg(2+)</name>
        <dbReference type="ChEBI" id="CHEBI:18420"/>
    </ligand>
</feature>
<evidence type="ECO:0000256" key="10">
    <source>
        <dbReference type="HAMAP-Rule" id="MF_00379"/>
    </source>
</evidence>
<dbReference type="GO" id="GO:0005829">
    <property type="term" value="C:cytosol"/>
    <property type="evidence" value="ECO:0007669"/>
    <property type="project" value="TreeGrafter"/>
</dbReference>
<comment type="similarity">
    <text evidence="1 10 11">Belongs to the TRAFAC class TrmE-Era-EngA-EngB-Septin-like GTPase superfamily. TrmE GTPase family.</text>
</comment>
<dbReference type="GO" id="GO:0003924">
    <property type="term" value="F:GTPase activity"/>
    <property type="evidence" value="ECO:0007669"/>
    <property type="project" value="UniProtKB-UniRule"/>
</dbReference>
<keyword evidence="14" id="KW-1185">Reference proteome</keyword>
<dbReference type="OrthoDB" id="9805918at2"/>
<dbReference type="InterPro" id="IPR018948">
    <property type="entry name" value="GTP-bd_TrmE_N"/>
</dbReference>
<dbReference type="NCBIfam" id="TIGR00231">
    <property type="entry name" value="small_GTP"/>
    <property type="match status" value="1"/>
</dbReference>
<keyword evidence="5 10" id="KW-0547">Nucleotide-binding</keyword>
<dbReference type="InterPro" id="IPR005225">
    <property type="entry name" value="Small_GTP-bd"/>
</dbReference>
<protein>
    <recommendedName>
        <fullName evidence="10">tRNA modification GTPase MnmE</fullName>
        <ecNumber evidence="10">3.6.-.-</ecNumber>
    </recommendedName>
</protein>
<evidence type="ECO:0000256" key="5">
    <source>
        <dbReference type="ARBA" id="ARBA00022741"/>
    </source>
</evidence>
<feature type="domain" description="TrmE-type G" evidence="12">
    <location>
        <begin position="213"/>
        <end position="369"/>
    </location>
</feature>
<dbReference type="EC" id="3.6.-.-" evidence="10"/>